<feature type="domain" description="OB" evidence="3">
    <location>
        <begin position="218"/>
        <end position="290"/>
    </location>
</feature>
<accession>A0A4Y9LZL4</accession>
<evidence type="ECO:0000259" key="3">
    <source>
        <dbReference type="Pfam" id="PF01336"/>
    </source>
</evidence>
<dbReference type="AlphaFoldDB" id="A0A4Y9LZL4"/>
<dbReference type="Proteomes" id="UP000297966">
    <property type="component" value="Unassembled WGS sequence"/>
</dbReference>
<dbReference type="InterPro" id="IPR004805">
    <property type="entry name" value="DnaE2/DnaE/PolC"/>
</dbReference>
<dbReference type="Pfam" id="PF01336">
    <property type="entry name" value="tRNA_anti-codon"/>
    <property type="match status" value="1"/>
</dbReference>
<keyword evidence="5" id="KW-1185">Reference proteome</keyword>
<dbReference type="GO" id="GO:0003676">
    <property type="term" value="F:nucleic acid binding"/>
    <property type="evidence" value="ECO:0007669"/>
    <property type="project" value="InterPro"/>
</dbReference>
<evidence type="ECO:0000256" key="2">
    <source>
        <dbReference type="ARBA" id="ARBA00017273"/>
    </source>
</evidence>
<evidence type="ECO:0000313" key="4">
    <source>
        <dbReference type="EMBL" id="TFV48267.1"/>
    </source>
</evidence>
<reference evidence="4 5" key="1">
    <citation type="submission" date="2019-03" db="EMBL/GenBank/DDBJ databases">
        <title>Bradyrhizobium diversity isolated from nodules of Chamaecrista fasciculata.</title>
        <authorList>
            <person name="Klepa M.S."/>
            <person name="Urquiaga M.O."/>
            <person name="Hungria M."/>
            <person name="Delamuta J.R."/>
        </authorList>
    </citation>
    <scope>NUCLEOTIDE SEQUENCE [LARGE SCALE GENOMIC DNA]</scope>
    <source>
        <strain evidence="4 5">CNPSo 3448</strain>
    </source>
</reference>
<dbReference type="EMBL" id="SPQT01000005">
    <property type="protein sequence ID" value="TFV48267.1"/>
    <property type="molecule type" value="Genomic_DNA"/>
</dbReference>
<proteinExistence type="inferred from homology"/>
<dbReference type="OrthoDB" id="200308at2"/>
<organism evidence="4 5">
    <name type="scientific">Bradyrhizobium niftali</name>
    <dbReference type="NCBI Taxonomy" id="2560055"/>
    <lineage>
        <taxon>Bacteria</taxon>
        <taxon>Pseudomonadati</taxon>
        <taxon>Pseudomonadota</taxon>
        <taxon>Alphaproteobacteria</taxon>
        <taxon>Hyphomicrobiales</taxon>
        <taxon>Nitrobacteraceae</taxon>
        <taxon>Bradyrhizobium</taxon>
    </lineage>
</organism>
<gene>
    <name evidence="4" type="ORF">E4K65_12685</name>
</gene>
<sequence length="356" mass="39419">MASVRARSHVQRKSPAGNNRQGFVFFNHSGALTLETLHAAGPIAATSRAPCFGGHRRPCRDFDFQKVLDHCLRVCQQQLALFGTHEVAPFEPGLVGLRRIEVFRRLKGFDPEYDGLIDGHHILREEVQAVLWAIKSLRSDTLPLFAEADKREQGIQPEITETPVALPPMTKGREVVEDYRSHGLTLRAHPLAFLREELTRRAISPCRDLQTAGDGSRISVAGLVLVRQKPGSAKGVMFITLEDETDIANLIVWPSLFDKLRRTILGAQMMTVRGKVQCANGVVHLIAEHLLDETELLNSVGGSNGAFVLPAGRGDEARHSSSPDPRGDVPIRKVRDIYIPDLHIDTLNVKARIQVD</sequence>
<evidence type="ECO:0000256" key="1">
    <source>
        <dbReference type="ARBA" id="ARBA00007391"/>
    </source>
</evidence>
<dbReference type="PANTHER" id="PTHR32294">
    <property type="entry name" value="DNA POLYMERASE III SUBUNIT ALPHA"/>
    <property type="match status" value="1"/>
</dbReference>
<dbReference type="PANTHER" id="PTHR32294:SF4">
    <property type="entry name" value="ERROR-PRONE DNA POLYMERASE"/>
    <property type="match status" value="1"/>
</dbReference>
<dbReference type="InterPro" id="IPR004365">
    <property type="entry name" value="NA-bd_OB_tRNA"/>
</dbReference>
<name>A0A4Y9LZL4_9BRAD</name>
<dbReference type="CDD" id="cd04485">
    <property type="entry name" value="DnaE_OBF"/>
    <property type="match status" value="1"/>
</dbReference>
<evidence type="ECO:0000313" key="5">
    <source>
        <dbReference type="Proteomes" id="UP000297966"/>
    </source>
</evidence>
<protein>
    <recommendedName>
        <fullName evidence="2">Error-prone DNA polymerase</fullName>
    </recommendedName>
</protein>
<comment type="similarity">
    <text evidence="1">Belongs to the DNA polymerase type-C family. DnaE2 subfamily.</text>
</comment>
<dbReference type="GO" id="GO:0006260">
    <property type="term" value="P:DNA replication"/>
    <property type="evidence" value="ECO:0007669"/>
    <property type="project" value="InterPro"/>
</dbReference>
<dbReference type="GO" id="GO:0008408">
    <property type="term" value="F:3'-5' exonuclease activity"/>
    <property type="evidence" value="ECO:0007669"/>
    <property type="project" value="InterPro"/>
</dbReference>
<comment type="caution">
    <text evidence="4">The sequence shown here is derived from an EMBL/GenBank/DDBJ whole genome shotgun (WGS) entry which is preliminary data.</text>
</comment>